<dbReference type="AlphaFoldDB" id="A0A2N3J460"/>
<keyword evidence="4" id="KW-0812">Transmembrane</keyword>
<proteinExistence type="inferred from homology"/>
<feature type="signal peptide" evidence="8">
    <location>
        <begin position="1"/>
        <end position="20"/>
    </location>
</feature>
<feature type="chain" id="PRO_5014917305" evidence="8">
    <location>
        <begin position="21"/>
        <end position="407"/>
    </location>
</feature>
<keyword evidence="10" id="KW-1185">Reference proteome</keyword>
<comment type="similarity">
    <text evidence="2">Belongs to the OmpP1/FadL family.</text>
</comment>
<evidence type="ECO:0000256" key="4">
    <source>
        <dbReference type="ARBA" id="ARBA00022692"/>
    </source>
</evidence>
<dbReference type="InterPro" id="IPR005017">
    <property type="entry name" value="OMPP1/FadL/TodX"/>
</dbReference>
<gene>
    <name evidence="9" type="ORF">CJP16_07210</name>
</gene>
<evidence type="ECO:0000256" key="3">
    <source>
        <dbReference type="ARBA" id="ARBA00022452"/>
    </source>
</evidence>
<dbReference type="PANTHER" id="PTHR35093:SF8">
    <property type="entry name" value="OUTER MEMBRANE PROTEIN NMB0088-RELATED"/>
    <property type="match status" value="1"/>
</dbReference>
<accession>A0A2N3J460</accession>
<evidence type="ECO:0000313" key="10">
    <source>
        <dbReference type="Proteomes" id="UP000233467"/>
    </source>
</evidence>
<comment type="caution">
    <text evidence="9">The sequence shown here is derived from an EMBL/GenBank/DDBJ whole genome shotgun (WGS) entry which is preliminary data.</text>
</comment>
<keyword evidence="6" id="KW-0472">Membrane</keyword>
<keyword evidence="3" id="KW-1134">Transmembrane beta strand</keyword>
<keyword evidence="5 8" id="KW-0732">Signal</keyword>
<keyword evidence="7" id="KW-0998">Cell outer membrane</keyword>
<dbReference type="EMBL" id="NQMM01000020">
    <property type="protein sequence ID" value="PKQ80567.1"/>
    <property type="molecule type" value="Genomic_DNA"/>
</dbReference>
<dbReference type="SUPFAM" id="SSF56935">
    <property type="entry name" value="Porins"/>
    <property type="match status" value="1"/>
</dbReference>
<evidence type="ECO:0000256" key="2">
    <source>
        <dbReference type="ARBA" id="ARBA00008163"/>
    </source>
</evidence>
<dbReference type="GO" id="GO:0009279">
    <property type="term" value="C:cell outer membrane"/>
    <property type="evidence" value="ECO:0007669"/>
    <property type="project" value="UniProtKB-SubCell"/>
</dbReference>
<evidence type="ECO:0000256" key="1">
    <source>
        <dbReference type="ARBA" id="ARBA00004571"/>
    </source>
</evidence>
<dbReference type="Proteomes" id="UP000233467">
    <property type="component" value="Unassembled WGS sequence"/>
</dbReference>
<dbReference type="PANTHER" id="PTHR35093">
    <property type="entry name" value="OUTER MEMBRANE PROTEIN NMB0088-RELATED"/>
    <property type="match status" value="1"/>
</dbReference>
<evidence type="ECO:0000313" key="9">
    <source>
        <dbReference type="EMBL" id="PKQ80567.1"/>
    </source>
</evidence>
<sequence length="407" mass="43966">MQQRLLSLMLAALLSPSAMAGGLALYETSTANSALANAGAAARAQGAETIASNPAGMTKLEGTQLQVNGGVVYGDLELDLDKGGNNGGNALQTAPLGSVYMTHAINDQWVAGFGMFGSHGLGIDYGDGWDGRGYAQSAKLTGIAFAPSLAYRIDSNWSVGASLIAMHGALKSSLEVAAISGGAIENYFPGREFSDSDWAYGASFGVLYELDQHSRIGLSYFSELKWELEDQLFDRVNLAGLGVDMMIPQTVTLSGYHQLNDQWALLASANWQQWSRFGDIDVAYLRQNQTIDMHYKDTWHLSLGTQFDVSPALRLSSGIAYDSSAVDDAHRTVTLPMGEGWRWGLGASYQLSPATKLEASYTLAWLGDMSVHQMDKSSHPRLGRPEISGTYNNSYLNFFNIGVQHQF</sequence>
<comment type="subcellular location">
    <subcellularLocation>
        <location evidence="1">Cell outer membrane</location>
        <topology evidence="1">Multi-pass membrane protein</topology>
    </subcellularLocation>
</comment>
<evidence type="ECO:0000256" key="5">
    <source>
        <dbReference type="ARBA" id="ARBA00022729"/>
    </source>
</evidence>
<dbReference type="Gene3D" id="2.40.160.60">
    <property type="entry name" value="Outer membrane protein transport protein (OMPP1/FadL/TodX)"/>
    <property type="match status" value="1"/>
</dbReference>
<name>A0A2N3J460_AERSO</name>
<evidence type="ECO:0000256" key="6">
    <source>
        <dbReference type="ARBA" id="ARBA00023136"/>
    </source>
</evidence>
<dbReference type="Pfam" id="PF03349">
    <property type="entry name" value="Toluene_X"/>
    <property type="match status" value="1"/>
</dbReference>
<protein>
    <submittedName>
        <fullName evidence="9">Transporter</fullName>
    </submittedName>
</protein>
<dbReference type="RefSeq" id="WP_101324154.1">
    <property type="nucleotide sequence ID" value="NZ_NQMM01000020.1"/>
</dbReference>
<reference evidence="9 10" key="1">
    <citation type="journal article" date="2017" name="Front. Microbiol.">
        <title>Strong Genomic and Phenotypic Heterogeneity in the Aeromonas sobria Species Complex.</title>
        <authorList>
            <person name="Gauthier J."/>
            <person name="Vincent A.T."/>
            <person name="Charette S.J."/>
            <person name="Derome N."/>
        </authorList>
    </citation>
    <scope>NUCLEOTIDE SEQUENCE [LARGE SCALE GENOMIC DNA]</scope>
    <source>
        <strain evidence="9 10">TM18</strain>
    </source>
</reference>
<organism evidence="9 10">
    <name type="scientific">Aeromonas sobria</name>
    <dbReference type="NCBI Taxonomy" id="646"/>
    <lineage>
        <taxon>Bacteria</taxon>
        <taxon>Pseudomonadati</taxon>
        <taxon>Pseudomonadota</taxon>
        <taxon>Gammaproteobacteria</taxon>
        <taxon>Aeromonadales</taxon>
        <taxon>Aeromonadaceae</taxon>
        <taxon>Aeromonas</taxon>
    </lineage>
</organism>
<evidence type="ECO:0000256" key="7">
    <source>
        <dbReference type="ARBA" id="ARBA00023237"/>
    </source>
</evidence>
<evidence type="ECO:0000256" key="8">
    <source>
        <dbReference type="SAM" id="SignalP"/>
    </source>
</evidence>
<dbReference type="GO" id="GO:0015483">
    <property type="term" value="F:long-chain fatty acid transporting porin activity"/>
    <property type="evidence" value="ECO:0007669"/>
    <property type="project" value="TreeGrafter"/>
</dbReference>